<dbReference type="GO" id="GO:0005576">
    <property type="term" value="C:extracellular region"/>
    <property type="evidence" value="ECO:0007669"/>
    <property type="project" value="TreeGrafter"/>
</dbReference>
<dbReference type="EMBL" id="JAEEGC010000039">
    <property type="protein sequence ID" value="MBV7273214.1"/>
    <property type="molecule type" value="Genomic_DNA"/>
</dbReference>
<sequence>MSITRKRRNKRSKIPIGIAASICTLLAIYFGMAAYFTNHFYFGSQINCVNVSGKTVEEANAQMASKLQTYTLNLKERDGKSEQIKGSDISLNYNSGGEYKKFKDNQNPFKWVVAIFNKKYSQMTDGVTYDKQQLEEKIEKLSCLESKNIIEPKNPSFKYTDKGYITVDEVNGNKIDKNTLHDSIIKAISNGEDAIDLETANCYINPKYTLKSPKVTETKNALDKCISSKITYNSGDVKETIDGSTINKWLEVDGNLDVKFNKEKMKASMGTIFSKFSTVGKTRSFATSSGKTIQISSGDYGWLVDTDKELQALSTVIKEGQTVTKEPTYAQTAANHNSNDIGNTYVEIDMSKQHLWFYKKGSLVVQGDVVTGNVSNDHSTPEGIYALKYKERNATLKGQDYNSPVDYWMPFNGGVGIHDASWRDEFGGKIYMTNGSHGCVNSPHYLAQTIYENIDPGTPIICYY</sequence>
<organism evidence="3 4">
    <name type="scientific">Clostridium thailandense</name>
    <dbReference type="NCBI Taxonomy" id="2794346"/>
    <lineage>
        <taxon>Bacteria</taxon>
        <taxon>Bacillati</taxon>
        <taxon>Bacillota</taxon>
        <taxon>Clostridia</taxon>
        <taxon>Eubacteriales</taxon>
        <taxon>Clostridiaceae</taxon>
        <taxon>Clostridium</taxon>
    </lineage>
</organism>
<dbReference type="PANTHER" id="PTHR30582:SF33">
    <property type="entry name" value="EXPORTED PROTEIN"/>
    <property type="match status" value="1"/>
</dbReference>
<protein>
    <submittedName>
        <fullName evidence="3">L,D-transpeptidase/peptidoglycan binding protein</fullName>
    </submittedName>
</protein>
<keyword evidence="1" id="KW-0573">Peptidoglycan synthesis</keyword>
<evidence type="ECO:0000313" key="3">
    <source>
        <dbReference type="EMBL" id="MBV7273214.1"/>
    </source>
</evidence>
<evidence type="ECO:0000259" key="2">
    <source>
        <dbReference type="PROSITE" id="PS52029"/>
    </source>
</evidence>
<proteinExistence type="predicted"/>
<dbReference type="Pfam" id="PF12229">
    <property type="entry name" value="PG_binding_4"/>
    <property type="match status" value="2"/>
</dbReference>
<dbReference type="GO" id="GO:0008360">
    <property type="term" value="P:regulation of cell shape"/>
    <property type="evidence" value="ECO:0007669"/>
    <property type="project" value="UniProtKB-UniRule"/>
</dbReference>
<accession>A0A949X2G1</accession>
<dbReference type="Pfam" id="PF03734">
    <property type="entry name" value="YkuD"/>
    <property type="match status" value="1"/>
</dbReference>
<keyword evidence="1" id="KW-0961">Cell wall biogenesis/degradation</keyword>
<dbReference type="PROSITE" id="PS52029">
    <property type="entry name" value="LD_TPASE"/>
    <property type="match status" value="1"/>
</dbReference>
<keyword evidence="1" id="KW-0133">Cell shape</keyword>
<dbReference type="InterPro" id="IPR050979">
    <property type="entry name" value="LD-transpeptidase"/>
</dbReference>
<reference evidence="3" key="1">
    <citation type="submission" date="2020-12" db="EMBL/GenBank/DDBJ databases">
        <title>Clostridium thailandense sp. nov., a novel acetogenic bacterium isolated from peat land soil in Thailand.</title>
        <authorList>
            <person name="Chaikitkaew S."/>
            <person name="Birkeland N.K."/>
        </authorList>
    </citation>
    <scope>NUCLEOTIDE SEQUENCE</scope>
    <source>
        <strain evidence="3">PL3</strain>
    </source>
</reference>
<evidence type="ECO:0000256" key="1">
    <source>
        <dbReference type="PROSITE-ProRule" id="PRU01373"/>
    </source>
</evidence>
<keyword evidence="4" id="KW-1185">Reference proteome</keyword>
<dbReference type="GO" id="GO:0071555">
    <property type="term" value="P:cell wall organization"/>
    <property type="evidence" value="ECO:0007669"/>
    <property type="project" value="UniProtKB-UniRule"/>
</dbReference>
<dbReference type="Proteomes" id="UP000694308">
    <property type="component" value="Unassembled WGS sequence"/>
</dbReference>
<dbReference type="AlphaFoldDB" id="A0A949X2G1"/>
<comment type="caution">
    <text evidence="3">The sequence shown here is derived from an EMBL/GenBank/DDBJ whole genome shotgun (WGS) entry which is preliminary data.</text>
</comment>
<comment type="pathway">
    <text evidence="1">Cell wall biogenesis; peptidoglycan biosynthesis.</text>
</comment>
<name>A0A949X2G1_9CLOT</name>
<dbReference type="InterPro" id="IPR005490">
    <property type="entry name" value="LD_TPept_cat_dom"/>
</dbReference>
<dbReference type="CDD" id="cd16913">
    <property type="entry name" value="YkuD_like"/>
    <property type="match status" value="1"/>
</dbReference>
<dbReference type="GO" id="GO:0016740">
    <property type="term" value="F:transferase activity"/>
    <property type="evidence" value="ECO:0007669"/>
    <property type="project" value="InterPro"/>
</dbReference>
<feature type="active site" description="Nucleophile" evidence="1">
    <location>
        <position position="439"/>
    </location>
</feature>
<feature type="domain" description="L,D-TPase catalytic" evidence="2">
    <location>
        <begin position="344"/>
        <end position="463"/>
    </location>
</feature>
<feature type="active site" description="Proton donor/acceptor" evidence="1">
    <location>
        <position position="418"/>
    </location>
</feature>
<dbReference type="PANTHER" id="PTHR30582">
    <property type="entry name" value="L,D-TRANSPEPTIDASE"/>
    <property type="match status" value="1"/>
</dbReference>
<dbReference type="GO" id="GO:0018104">
    <property type="term" value="P:peptidoglycan-protein cross-linking"/>
    <property type="evidence" value="ECO:0007669"/>
    <property type="project" value="TreeGrafter"/>
</dbReference>
<evidence type="ECO:0000313" key="4">
    <source>
        <dbReference type="Proteomes" id="UP000694308"/>
    </source>
</evidence>
<dbReference type="RefSeq" id="WP_218320239.1">
    <property type="nucleotide sequence ID" value="NZ_JAEEGC010000039.1"/>
</dbReference>
<dbReference type="GO" id="GO:0071972">
    <property type="term" value="F:peptidoglycan L,D-transpeptidase activity"/>
    <property type="evidence" value="ECO:0007669"/>
    <property type="project" value="TreeGrafter"/>
</dbReference>
<gene>
    <name evidence="3" type="ORF">I6U48_09870</name>
</gene>
<dbReference type="InterPro" id="IPR022029">
    <property type="entry name" value="YoaR-like_PG-bd"/>
</dbReference>